<keyword evidence="2" id="KW-1185">Reference proteome</keyword>
<dbReference type="AlphaFoldDB" id="A0A4C1ZYK8"/>
<evidence type="ECO:0000313" key="2">
    <source>
        <dbReference type="Proteomes" id="UP000299102"/>
    </source>
</evidence>
<name>A0A4C1ZYK8_EUMVA</name>
<sequence>MSSEHHLNAPLVRRAKGPNFKHAKPTSLYEKIDMDVSEAKEICRDCTMWKFIVSACLSRKQMKRLAERCQSSDSVRRCDNVIKGVGAAHRSPEIT</sequence>
<evidence type="ECO:0000313" key="1">
    <source>
        <dbReference type="EMBL" id="GBP92582.1"/>
    </source>
</evidence>
<protein>
    <submittedName>
        <fullName evidence="1">Uncharacterized protein</fullName>
    </submittedName>
</protein>
<dbReference type="EMBL" id="BGZK01002287">
    <property type="protein sequence ID" value="GBP92582.1"/>
    <property type="molecule type" value="Genomic_DNA"/>
</dbReference>
<dbReference type="Proteomes" id="UP000299102">
    <property type="component" value="Unassembled WGS sequence"/>
</dbReference>
<accession>A0A4C1ZYK8</accession>
<reference evidence="1 2" key="1">
    <citation type="journal article" date="2019" name="Commun. Biol.">
        <title>The bagworm genome reveals a unique fibroin gene that provides high tensile strength.</title>
        <authorList>
            <person name="Kono N."/>
            <person name="Nakamura H."/>
            <person name="Ohtoshi R."/>
            <person name="Tomita M."/>
            <person name="Numata K."/>
            <person name="Arakawa K."/>
        </authorList>
    </citation>
    <scope>NUCLEOTIDE SEQUENCE [LARGE SCALE GENOMIC DNA]</scope>
</reference>
<organism evidence="1 2">
    <name type="scientific">Eumeta variegata</name>
    <name type="common">Bagworm moth</name>
    <name type="synonym">Eumeta japonica</name>
    <dbReference type="NCBI Taxonomy" id="151549"/>
    <lineage>
        <taxon>Eukaryota</taxon>
        <taxon>Metazoa</taxon>
        <taxon>Ecdysozoa</taxon>
        <taxon>Arthropoda</taxon>
        <taxon>Hexapoda</taxon>
        <taxon>Insecta</taxon>
        <taxon>Pterygota</taxon>
        <taxon>Neoptera</taxon>
        <taxon>Endopterygota</taxon>
        <taxon>Lepidoptera</taxon>
        <taxon>Glossata</taxon>
        <taxon>Ditrysia</taxon>
        <taxon>Tineoidea</taxon>
        <taxon>Psychidae</taxon>
        <taxon>Oiketicinae</taxon>
        <taxon>Eumeta</taxon>
    </lineage>
</organism>
<gene>
    <name evidence="1" type="ORF">EVAR_77073_1</name>
</gene>
<proteinExistence type="predicted"/>
<comment type="caution">
    <text evidence="1">The sequence shown here is derived from an EMBL/GenBank/DDBJ whole genome shotgun (WGS) entry which is preliminary data.</text>
</comment>